<feature type="non-terminal residue" evidence="2">
    <location>
        <position position="151"/>
    </location>
</feature>
<evidence type="ECO:0000313" key="3">
    <source>
        <dbReference type="Proteomes" id="UP000501240"/>
    </source>
</evidence>
<evidence type="ECO:0000313" key="2">
    <source>
        <dbReference type="EMBL" id="QKG22459.1"/>
    </source>
</evidence>
<feature type="region of interest" description="Disordered" evidence="1">
    <location>
        <begin position="1"/>
        <end position="22"/>
    </location>
</feature>
<keyword evidence="3" id="KW-1185">Reference proteome</keyword>
<accession>A0A7D3VTI3</accession>
<name>A0A7D3VTI3_ACTVE</name>
<reference evidence="2 3" key="1">
    <citation type="submission" date="2020-05" db="EMBL/GenBank/DDBJ databases">
        <title>Actinomadura verrucosospora NRRL-B18236 (PFL_A860) Genome sequencing and assembly.</title>
        <authorList>
            <person name="Samborskyy M."/>
        </authorList>
    </citation>
    <scope>NUCLEOTIDE SEQUENCE [LARGE SCALE GENOMIC DNA]</scope>
    <source>
        <strain evidence="2 3">NRRL:B18236</strain>
    </source>
</reference>
<organism evidence="2 3">
    <name type="scientific">Actinomadura verrucosospora</name>
    <dbReference type="NCBI Taxonomy" id="46165"/>
    <lineage>
        <taxon>Bacteria</taxon>
        <taxon>Bacillati</taxon>
        <taxon>Actinomycetota</taxon>
        <taxon>Actinomycetes</taxon>
        <taxon>Streptosporangiales</taxon>
        <taxon>Thermomonosporaceae</taxon>
        <taxon>Actinomadura</taxon>
    </lineage>
</organism>
<feature type="region of interest" description="Disordered" evidence="1">
    <location>
        <begin position="56"/>
        <end position="78"/>
    </location>
</feature>
<proteinExistence type="predicted"/>
<sequence length="151" mass="13101">MAGGPGVGPAGGSGDGPAGPLGGRLSGLGVGWLVAGGGEPGGWGVHGVPSEADADWACGSASGPAGSSSGRLAGPGGVEGPGVGGAGWVIGASRVHRVAGGEGVGPAGGSGDGLVGPLGGRLSGCGVGWSLEGGVHGVPGGGVGAAGGAAG</sequence>
<dbReference type="EMBL" id="CP053892">
    <property type="protein sequence ID" value="QKG22459.1"/>
    <property type="molecule type" value="Genomic_DNA"/>
</dbReference>
<feature type="compositionally biased region" description="Low complexity" evidence="1">
    <location>
        <begin position="59"/>
        <end position="72"/>
    </location>
</feature>
<gene>
    <name evidence="2" type="ORF">ACTIVE_4099</name>
</gene>
<evidence type="ECO:0000256" key="1">
    <source>
        <dbReference type="SAM" id="MobiDB-lite"/>
    </source>
</evidence>
<dbReference type="Proteomes" id="UP000501240">
    <property type="component" value="Chromosome"/>
</dbReference>
<protein>
    <submittedName>
        <fullName evidence="2">Uncharacterized protein</fullName>
    </submittedName>
</protein>
<dbReference type="AlphaFoldDB" id="A0A7D3VTI3"/>